<feature type="transmembrane region" description="Helical" evidence="7">
    <location>
        <begin position="262"/>
        <end position="286"/>
    </location>
</feature>
<dbReference type="Pfam" id="PF03916">
    <property type="entry name" value="NrfD"/>
    <property type="match status" value="1"/>
</dbReference>
<name>A0A369M0U0_9ACTN</name>
<feature type="transmembrane region" description="Helical" evidence="7">
    <location>
        <begin position="152"/>
        <end position="175"/>
    </location>
</feature>
<keyword evidence="3" id="KW-1003">Cell membrane</keyword>
<dbReference type="AlphaFoldDB" id="A0A369M0U0"/>
<feature type="transmembrane region" description="Helical" evidence="7">
    <location>
        <begin position="6"/>
        <end position="26"/>
    </location>
</feature>
<evidence type="ECO:0000256" key="1">
    <source>
        <dbReference type="ARBA" id="ARBA00004651"/>
    </source>
</evidence>
<feature type="transmembrane region" description="Helical" evidence="7">
    <location>
        <begin position="47"/>
        <end position="65"/>
    </location>
</feature>
<feature type="transmembrane region" description="Helical" evidence="7">
    <location>
        <begin position="187"/>
        <end position="211"/>
    </location>
</feature>
<dbReference type="OrthoDB" id="3177806at2"/>
<protein>
    <submittedName>
        <fullName evidence="8">Polysulfide reductase</fullName>
    </submittedName>
</protein>
<dbReference type="PANTHER" id="PTHR34856:SF2">
    <property type="entry name" value="PROTEIN NRFD"/>
    <property type="match status" value="1"/>
</dbReference>
<dbReference type="Proteomes" id="UP000254000">
    <property type="component" value="Unassembled WGS sequence"/>
</dbReference>
<comment type="similarity">
    <text evidence="2">Belongs to the NrfD family.</text>
</comment>
<dbReference type="EMBL" id="PPTS01000006">
    <property type="protein sequence ID" value="RDB64096.1"/>
    <property type="molecule type" value="Genomic_DNA"/>
</dbReference>
<keyword evidence="9" id="KW-1185">Reference proteome</keyword>
<sequence length="300" mass="30689">MASSYIAWYLFLAGAGGGAFVIGAFVDLALRFKDPACLARVSSVTDAGLVAGPALVALGSVFLVLDLGAPERAFAVFLSPVTSVLGFGAWSVAVFCFAAVGALVMGIVQDTRTGRAVEFVLQVVAMAAALCVIGYSGVFLSLWPAVPFLNTPFVPVLFTASALATGAAVLIVVGFCRQNRPEVEEGLGGLVMLDLMLVVVEAGVLAAFLLASAQAGDAVGASADALMTGRFAGAFWLGAVGLGLAAPFVVDVASRRSFDPLVLAIGSCCTLAGGICLRYVLLLAAVRFNLVGMTPLPFWL</sequence>
<dbReference type="InterPro" id="IPR052049">
    <property type="entry name" value="Electron_transfer_protein"/>
</dbReference>
<evidence type="ECO:0000256" key="4">
    <source>
        <dbReference type="ARBA" id="ARBA00022692"/>
    </source>
</evidence>
<evidence type="ECO:0000313" key="8">
    <source>
        <dbReference type="EMBL" id="RDB64096.1"/>
    </source>
</evidence>
<comment type="caution">
    <text evidence="8">The sequence shown here is derived from an EMBL/GenBank/DDBJ whole genome shotgun (WGS) entry which is preliminary data.</text>
</comment>
<dbReference type="PANTHER" id="PTHR34856">
    <property type="entry name" value="PROTEIN NRFD"/>
    <property type="match status" value="1"/>
</dbReference>
<feature type="transmembrane region" description="Helical" evidence="7">
    <location>
        <begin position="85"/>
        <end position="108"/>
    </location>
</feature>
<evidence type="ECO:0000256" key="3">
    <source>
        <dbReference type="ARBA" id="ARBA00022475"/>
    </source>
</evidence>
<dbReference type="GeneID" id="78360069"/>
<gene>
    <name evidence="8" type="ORF">C1877_10230</name>
</gene>
<organism evidence="8 9">
    <name type="scientific">Gordonibacter pamelaeae</name>
    <dbReference type="NCBI Taxonomy" id="471189"/>
    <lineage>
        <taxon>Bacteria</taxon>
        <taxon>Bacillati</taxon>
        <taxon>Actinomycetota</taxon>
        <taxon>Coriobacteriia</taxon>
        <taxon>Eggerthellales</taxon>
        <taxon>Eggerthellaceae</taxon>
        <taxon>Gordonibacter</taxon>
    </lineage>
</organism>
<evidence type="ECO:0000256" key="2">
    <source>
        <dbReference type="ARBA" id="ARBA00008929"/>
    </source>
</evidence>
<feature type="transmembrane region" description="Helical" evidence="7">
    <location>
        <begin position="231"/>
        <end position="250"/>
    </location>
</feature>
<accession>A0A369M0U0</accession>
<proteinExistence type="inferred from homology"/>
<evidence type="ECO:0000256" key="7">
    <source>
        <dbReference type="SAM" id="Phobius"/>
    </source>
</evidence>
<keyword evidence="6 7" id="KW-0472">Membrane</keyword>
<comment type="subcellular location">
    <subcellularLocation>
        <location evidence="1">Cell membrane</location>
        <topology evidence="1">Multi-pass membrane protein</topology>
    </subcellularLocation>
</comment>
<dbReference type="GO" id="GO:0005886">
    <property type="term" value="C:plasma membrane"/>
    <property type="evidence" value="ECO:0007669"/>
    <property type="project" value="UniProtKB-SubCell"/>
</dbReference>
<evidence type="ECO:0000256" key="5">
    <source>
        <dbReference type="ARBA" id="ARBA00022989"/>
    </source>
</evidence>
<dbReference type="Gene3D" id="1.20.1630.10">
    <property type="entry name" value="Formate dehydrogenase/DMSO reductase domain"/>
    <property type="match status" value="1"/>
</dbReference>
<keyword evidence="4 7" id="KW-0812">Transmembrane</keyword>
<evidence type="ECO:0000313" key="9">
    <source>
        <dbReference type="Proteomes" id="UP000254000"/>
    </source>
</evidence>
<dbReference type="InterPro" id="IPR005614">
    <property type="entry name" value="NrfD-like"/>
</dbReference>
<evidence type="ECO:0000256" key="6">
    <source>
        <dbReference type="ARBA" id="ARBA00023136"/>
    </source>
</evidence>
<feature type="transmembrane region" description="Helical" evidence="7">
    <location>
        <begin position="120"/>
        <end position="146"/>
    </location>
</feature>
<keyword evidence="5 7" id="KW-1133">Transmembrane helix</keyword>
<dbReference type="RefSeq" id="WP_041239326.1">
    <property type="nucleotide sequence ID" value="NZ_CABMMS010000006.1"/>
</dbReference>
<reference evidence="8 9" key="1">
    <citation type="journal article" date="2018" name="Elife">
        <title>Discovery and characterization of a prevalent human gut bacterial enzyme sufficient for the inactivation of a family of plant toxins.</title>
        <authorList>
            <person name="Koppel N."/>
            <person name="Bisanz J.E."/>
            <person name="Pandelia M.E."/>
            <person name="Turnbaugh P.J."/>
            <person name="Balskus E.P."/>
        </authorList>
    </citation>
    <scope>NUCLEOTIDE SEQUENCE [LARGE SCALE GENOMIC DNA]</scope>
    <source>
        <strain evidence="8 9">3C</strain>
    </source>
</reference>